<dbReference type="Pfam" id="PF00676">
    <property type="entry name" value="E1_dh"/>
    <property type="match status" value="1"/>
</dbReference>
<dbReference type="InterPro" id="IPR005475">
    <property type="entry name" value="Transketolase-like_Pyr-bd"/>
</dbReference>
<proteinExistence type="predicted"/>
<evidence type="ECO:0000313" key="7">
    <source>
        <dbReference type="EMBL" id="CUS05365.2"/>
    </source>
</evidence>
<evidence type="ECO:0000256" key="4">
    <source>
        <dbReference type="ARBA" id="ARBA00023052"/>
    </source>
</evidence>
<dbReference type="GO" id="GO:0004591">
    <property type="term" value="F:oxoglutarate dehydrogenase (succinyl-transferring) activity"/>
    <property type="evidence" value="ECO:0007669"/>
    <property type="project" value="UniProtKB-EC"/>
</dbReference>
<dbReference type="InterPro" id="IPR033248">
    <property type="entry name" value="Transketolase_C"/>
</dbReference>
<comment type="catalytic activity">
    <reaction evidence="5">
        <text>N(6)-[(R)-lipoyl]-L-lysyl-[protein] + 2-oxoglutarate + H(+) = N(6)-[(R)-S(8)-succinyldihydrolipoyl]-L-lysyl-[protein] + CO2</text>
        <dbReference type="Rhea" id="RHEA:12188"/>
        <dbReference type="Rhea" id="RHEA-COMP:10474"/>
        <dbReference type="Rhea" id="RHEA-COMP:20092"/>
        <dbReference type="ChEBI" id="CHEBI:15378"/>
        <dbReference type="ChEBI" id="CHEBI:16526"/>
        <dbReference type="ChEBI" id="CHEBI:16810"/>
        <dbReference type="ChEBI" id="CHEBI:83099"/>
        <dbReference type="ChEBI" id="CHEBI:83120"/>
        <dbReference type="EC" id="1.2.4.2"/>
    </reaction>
</comment>
<dbReference type="AlphaFoldDB" id="A0A160T896"/>
<dbReference type="EC" id="1.2.4.4" evidence="2"/>
<dbReference type="InterPro" id="IPR009014">
    <property type="entry name" value="Transketo_C/PFOR_II"/>
</dbReference>
<evidence type="ECO:0000256" key="2">
    <source>
        <dbReference type="ARBA" id="ARBA00012277"/>
    </source>
</evidence>
<dbReference type="GO" id="GO:0007584">
    <property type="term" value="P:response to nutrient"/>
    <property type="evidence" value="ECO:0007669"/>
    <property type="project" value="TreeGrafter"/>
</dbReference>
<dbReference type="Pfam" id="PF02780">
    <property type="entry name" value="Transketolase_C"/>
    <property type="match status" value="1"/>
</dbReference>
<keyword evidence="4" id="KW-0786">Thiamine pyrophosphate</keyword>
<dbReference type="SUPFAM" id="SSF52922">
    <property type="entry name" value="TK C-terminal domain-like"/>
    <property type="match status" value="1"/>
</dbReference>
<dbReference type="PANTHER" id="PTHR42980:SF1">
    <property type="entry name" value="2-OXOISOVALERATE DEHYDROGENASE SUBUNIT BETA, MITOCHONDRIAL"/>
    <property type="match status" value="1"/>
</dbReference>
<name>A0A160T896_9CHLR</name>
<gene>
    <name evidence="7" type="ORF">CFX0092_A3487</name>
</gene>
<dbReference type="Pfam" id="PF02779">
    <property type="entry name" value="Transket_pyr"/>
    <property type="match status" value="1"/>
</dbReference>
<dbReference type="CDD" id="cd02000">
    <property type="entry name" value="TPP_E1_PDC_ADC_BCADC"/>
    <property type="match status" value="1"/>
</dbReference>
<accession>A0A160T896</accession>
<keyword evidence="7" id="KW-0670">Pyruvate</keyword>
<dbReference type="GO" id="GO:0003863">
    <property type="term" value="F:branched-chain 2-oxo acid dehydrogenase activity"/>
    <property type="evidence" value="ECO:0007669"/>
    <property type="project" value="UniProtKB-EC"/>
</dbReference>
<dbReference type="GO" id="GO:0009083">
    <property type="term" value="P:branched-chain amino acid catabolic process"/>
    <property type="evidence" value="ECO:0007669"/>
    <property type="project" value="TreeGrafter"/>
</dbReference>
<dbReference type="Proteomes" id="UP000215027">
    <property type="component" value="Chromosome I"/>
</dbReference>
<keyword evidence="3" id="KW-0560">Oxidoreductase</keyword>
<dbReference type="RefSeq" id="WP_095044592.1">
    <property type="nucleotide sequence ID" value="NZ_LN890655.1"/>
</dbReference>
<reference evidence="7" key="1">
    <citation type="submission" date="2016-01" db="EMBL/GenBank/DDBJ databases">
        <authorList>
            <person name="Mcilroy J.S."/>
            <person name="Karst M S."/>
            <person name="Albertsen M."/>
        </authorList>
    </citation>
    <scope>NUCLEOTIDE SEQUENCE</scope>
    <source>
        <strain evidence="7">Cfx-K</strain>
    </source>
</reference>
<comment type="cofactor">
    <cofactor evidence="1">
        <name>thiamine diphosphate</name>
        <dbReference type="ChEBI" id="CHEBI:58937"/>
    </cofactor>
</comment>
<dbReference type="Gene3D" id="3.40.50.920">
    <property type="match status" value="1"/>
</dbReference>
<dbReference type="OrthoDB" id="8732661at2"/>
<dbReference type="InterPro" id="IPR001017">
    <property type="entry name" value="DH_E1"/>
</dbReference>
<evidence type="ECO:0000256" key="3">
    <source>
        <dbReference type="ARBA" id="ARBA00023002"/>
    </source>
</evidence>
<dbReference type="Gene3D" id="3.40.50.970">
    <property type="match status" value="2"/>
</dbReference>
<dbReference type="SUPFAM" id="SSF52518">
    <property type="entry name" value="Thiamin diphosphate-binding fold (THDP-binding)"/>
    <property type="match status" value="2"/>
</dbReference>
<dbReference type="InterPro" id="IPR029061">
    <property type="entry name" value="THDP-binding"/>
</dbReference>
<dbReference type="SMART" id="SM00861">
    <property type="entry name" value="Transket_pyr"/>
    <property type="match status" value="1"/>
</dbReference>
<sequence length="813" mass="90131">MLTTEEKKKQKATDKNQLRLSAADVLRDYNIALESRQTSLIGRREVLNGRAKFGIFGDGKELAQIALAKAFRKGDFRAGYYRDQTFMFAIGAITIQQFFAQLYAHADATAEPSSAGRQMNAHFATRLLNDDGTWRSQTELFNSSADLSPTAAQMPKLVGLGYASHLYRELDILSHLTQFSHNGDEIAFGTIGNASTAEGHFWEAVNGIGVLRAPVVISIWDDGYGISVPNEHQITKGNLSEILDGFRRRPDVPGGYELYTVKGWDYPALLETYARAADMARAEHIPAIIHVIEMTQPLGHSSSGSHERYKSAERLEWERQHDCLLKMREWILDQHIATAGELDNMERNAEMLVENIRVKAWQAFTRPIHDERLHVVDLMEQVEATSIQAAAIEPIRRRLAKRESLLRRDVLSAVRELLVLTRHESRPPDSPIARLIEWQQAQGSANYERYGSHLYSRSAESTLGVGEVKPIYEANAPNVPGSHILNAAFDAMLARDPRVVAFGEDVGFLGGVNQTWAGLQAKHGPLRVADTGIREATIVGQAIGLALRGLRPIAEIQYLDYVLYGLQILSDDLASLHWRTRGGQKAPVIVSTRGHRLEGIWHAGSPLGALINLLRGIYICVPRDMTQAAGFYNTLLLGDEPGIVVEVLNGYRLKEKMPANIGDITVPLGVPEVLRPGSDVTMVTYGAACRIALETAEALSGVGIEVEIIDVQTLLPFDRPGMILDSLKKTNRVVFLDEDTPGGATAYMLQQVIEVQGGFHWLDCEPRTIAAQPHRPAYGSDGAYFSKPNVEDVFAVIYDLMNEANPARYPRYQ</sequence>
<dbReference type="EMBL" id="LN890655">
    <property type="protein sequence ID" value="CUS05365.2"/>
    <property type="molecule type" value="Genomic_DNA"/>
</dbReference>
<evidence type="ECO:0000259" key="6">
    <source>
        <dbReference type="SMART" id="SM00861"/>
    </source>
</evidence>
<evidence type="ECO:0000313" key="8">
    <source>
        <dbReference type="Proteomes" id="UP000215027"/>
    </source>
</evidence>
<organism evidence="7 8">
    <name type="scientific">Candidatus Promineifilum breve</name>
    <dbReference type="NCBI Taxonomy" id="1806508"/>
    <lineage>
        <taxon>Bacteria</taxon>
        <taxon>Bacillati</taxon>
        <taxon>Chloroflexota</taxon>
        <taxon>Ardenticatenia</taxon>
        <taxon>Candidatus Promineifilales</taxon>
        <taxon>Candidatus Promineifilaceae</taxon>
        <taxon>Candidatus Promineifilum</taxon>
    </lineage>
</organism>
<dbReference type="KEGG" id="pbf:CFX0092_A3487"/>
<evidence type="ECO:0000256" key="1">
    <source>
        <dbReference type="ARBA" id="ARBA00001964"/>
    </source>
</evidence>
<dbReference type="PANTHER" id="PTHR42980">
    <property type="entry name" value="2-OXOISOVALERATE DEHYDROGENASE SUBUNIT BETA-RELATED"/>
    <property type="match status" value="1"/>
</dbReference>
<evidence type="ECO:0000256" key="5">
    <source>
        <dbReference type="ARBA" id="ARBA00051911"/>
    </source>
</evidence>
<feature type="domain" description="Transketolase-like pyrimidine-binding" evidence="6">
    <location>
        <begin position="479"/>
        <end position="653"/>
    </location>
</feature>
<protein>
    <recommendedName>
        <fullName evidence="2">3-methyl-2-oxobutanoate dehydrogenase (2-methylpropanoyl-transferring)</fullName>
        <ecNumber evidence="2">1.2.4.4</ecNumber>
    </recommendedName>
</protein>
<keyword evidence="8" id="KW-1185">Reference proteome</keyword>